<reference evidence="2 3" key="1">
    <citation type="submission" date="2023-11" db="EMBL/GenBank/DDBJ databases">
        <title>Peredibacter starrii A3.12.</title>
        <authorList>
            <person name="Mitchell R.J."/>
        </authorList>
    </citation>
    <scope>NUCLEOTIDE SEQUENCE [LARGE SCALE GENOMIC DNA]</scope>
    <source>
        <strain evidence="2 3">A3.12</strain>
    </source>
</reference>
<organism evidence="2 3">
    <name type="scientific">Peredibacter starrii</name>
    <dbReference type="NCBI Taxonomy" id="28202"/>
    <lineage>
        <taxon>Bacteria</taxon>
        <taxon>Pseudomonadati</taxon>
        <taxon>Bdellovibrionota</taxon>
        <taxon>Bacteriovoracia</taxon>
        <taxon>Bacteriovoracales</taxon>
        <taxon>Bacteriovoracaceae</taxon>
        <taxon>Peredibacter</taxon>
    </lineage>
</organism>
<keyword evidence="1" id="KW-0732">Signal</keyword>
<accession>A0AAX4HVB7</accession>
<feature type="chain" id="PRO_5043578992" description="MetA-pathway of phenol degradation" evidence="1">
    <location>
        <begin position="17"/>
        <end position="244"/>
    </location>
</feature>
<evidence type="ECO:0000313" key="3">
    <source>
        <dbReference type="Proteomes" id="UP001324634"/>
    </source>
</evidence>
<gene>
    <name evidence="2" type="ORF">SOO65_10560</name>
</gene>
<feature type="signal peptide" evidence="1">
    <location>
        <begin position="1"/>
        <end position="16"/>
    </location>
</feature>
<evidence type="ECO:0000313" key="2">
    <source>
        <dbReference type="EMBL" id="WPU67196.1"/>
    </source>
</evidence>
<dbReference type="EMBL" id="CP139487">
    <property type="protein sequence ID" value="WPU67196.1"/>
    <property type="molecule type" value="Genomic_DNA"/>
</dbReference>
<sequence>MLRYLILIFFSFPALSDVMNLNNDMPTHLEDATPIDEHTFDLQYSLALEKGDQDELRHRPNFRYGISKDLQFETEATIFSGGKEDYSGQTDMGLLYRLNHSKNLIPELSISPVAIFPTGKGMDSMLYSVRINLTTTLIGTSEKPDFQIHFNYQFEHNDSADAMERTDRNIYTFGMSQRILEGTALVVDAFLEEQHEKGENVYLIEAGLHHNLGNNYFIGVSFGTGLGSSVADSQGLLAFEKQFD</sequence>
<dbReference type="Proteomes" id="UP001324634">
    <property type="component" value="Chromosome"/>
</dbReference>
<name>A0AAX4HVB7_9BACT</name>
<dbReference type="AlphaFoldDB" id="A0AAX4HVB7"/>
<protein>
    <recommendedName>
        <fullName evidence="4">MetA-pathway of phenol degradation</fullName>
    </recommendedName>
</protein>
<keyword evidence="3" id="KW-1185">Reference proteome</keyword>
<evidence type="ECO:0000256" key="1">
    <source>
        <dbReference type="SAM" id="SignalP"/>
    </source>
</evidence>
<proteinExistence type="predicted"/>
<dbReference type="RefSeq" id="WP_321400149.1">
    <property type="nucleotide sequence ID" value="NZ_CP139487.1"/>
</dbReference>
<evidence type="ECO:0008006" key="4">
    <source>
        <dbReference type="Google" id="ProtNLM"/>
    </source>
</evidence>
<dbReference type="KEGG" id="psti:SOO65_10560"/>